<gene>
    <name evidence="5" type="ORF">MTAB308_3435</name>
</gene>
<dbReference type="GO" id="GO:0006310">
    <property type="term" value="P:DNA recombination"/>
    <property type="evidence" value="ECO:0007669"/>
    <property type="project" value="UniProtKB-KW"/>
</dbReference>
<proteinExistence type="inferred from homology"/>
<dbReference type="InterPro" id="IPR050090">
    <property type="entry name" value="Tyrosine_recombinase_XerCD"/>
</dbReference>
<evidence type="ECO:0000313" key="6">
    <source>
        <dbReference type="Proteomes" id="UP000241595"/>
    </source>
</evidence>
<dbReference type="PANTHER" id="PTHR30349">
    <property type="entry name" value="PHAGE INTEGRASE-RELATED"/>
    <property type="match status" value="1"/>
</dbReference>
<keyword evidence="6" id="KW-1185">Reference proteome</keyword>
<evidence type="ECO:0000256" key="3">
    <source>
        <dbReference type="ARBA" id="ARBA00023172"/>
    </source>
</evidence>
<accession>A0A2U3NEL5</accession>
<evidence type="ECO:0000259" key="4">
    <source>
        <dbReference type="PROSITE" id="PS51898"/>
    </source>
</evidence>
<dbReference type="Gene3D" id="1.10.150.130">
    <property type="match status" value="1"/>
</dbReference>
<evidence type="ECO:0000256" key="2">
    <source>
        <dbReference type="ARBA" id="ARBA00023125"/>
    </source>
</evidence>
<sequence length="355" mass="38638">VERSSARSVEDARRLLQRHLVQRRSPLTSQVVTDRTTLAELFDLWIEAKVAEDGVSRQTADAYRAVWKVHGAAQLGALRITELPASRANARLQAMGSTTQAKRLRMILSGMCGLAVRYDVLSVNPIREARTVKTVRKAARAATPAEFARVRAAARAYVEKQGPGPRPARLLPAFVDLLAATGARPNELLALQWADVDLLGEPPTVTITGTLVDHGRIAGKPLHRQDSRKGDAPPHTVVLPRFGVDALASVVGESGMDGPVFANREGGWMSLANMRRALRAALPDDLSWVTPHAFRRTVASVVRDAMGAELAQQQLSHAKLATTEAHYLQRRTHGPDVRGVLDQFANQGSGRPGRR</sequence>
<dbReference type="InterPro" id="IPR013762">
    <property type="entry name" value="Integrase-like_cat_sf"/>
</dbReference>
<dbReference type="GO" id="GO:0003677">
    <property type="term" value="F:DNA binding"/>
    <property type="evidence" value="ECO:0007669"/>
    <property type="project" value="UniProtKB-KW"/>
</dbReference>
<dbReference type="EMBL" id="FTRV01000015">
    <property type="protein sequence ID" value="SPM29937.1"/>
    <property type="molecule type" value="Genomic_DNA"/>
</dbReference>
<name>A0A2U3NEL5_9MYCO</name>
<dbReference type="STRING" id="1841859.GCA_900157385_03437"/>
<reference evidence="5 6" key="1">
    <citation type="submission" date="2017-01" db="EMBL/GenBank/DDBJ databases">
        <authorList>
            <consortium name="Urmite Genomes"/>
        </authorList>
    </citation>
    <scope>NUCLEOTIDE SEQUENCE [LARGE SCALE GENOMIC DNA]</scope>
    <source>
        <strain evidence="5 6">AB308</strain>
    </source>
</reference>
<dbReference type="AlphaFoldDB" id="A0A2U3NEL5"/>
<dbReference type="InterPro" id="IPR002104">
    <property type="entry name" value="Integrase_catalytic"/>
</dbReference>
<dbReference type="GO" id="GO:0015074">
    <property type="term" value="P:DNA integration"/>
    <property type="evidence" value="ECO:0007669"/>
    <property type="project" value="InterPro"/>
</dbReference>
<dbReference type="PROSITE" id="PS51898">
    <property type="entry name" value="TYR_RECOMBINASE"/>
    <property type="match status" value="1"/>
</dbReference>
<dbReference type="Gene3D" id="1.10.443.10">
    <property type="entry name" value="Intergrase catalytic core"/>
    <property type="match status" value="1"/>
</dbReference>
<evidence type="ECO:0000313" key="5">
    <source>
        <dbReference type="EMBL" id="SPM29937.1"/>
    </source>
</evidence>
<feature type="domain" description="Tyr recombinase" evidence="4">
    <location>
        <begin position="137"/>
        <end position="342"/>
    </location>
</feature>
<keyword evidence="2" id="KW-0238">DNA-binding</keyword>
<dbReference type="PANTHER" id="PTHR30349:SF41">
    <property type="entry name" value="INTEGRASE_RECOMBINASE PROTEIN MJ0367-RELATED"/>
    <property type="match status" value="1"/>
</dbReference>
<dbReference type="InterPro" id="IPR011010">
    <property type="entry name" value="DNA_brk_join_enz"/>
</dbReference>
<protein>
    <submittedName>
        <fullName evidence="5">Integrase</fullName>
    </submittedName>
</protein>
<keyword evidence="3" id="KW-0233">DNA recombination</keyword>
<dbReference type="SUPFAM" id="SSF56349">
    <property type="entry name" value="DNA breaking-rejoining enzymes"/>
    <property type="match status" value="1"/>
</dbReference>
<dbReference type="Pfam" id="PF00589">
    <property type="entry name" value="Phage_integrase"/>
    <property type="match status" value="1"/>
</dbReference>
<organism evidence="5 6">
    <name type="scientific">Mycobacterium terramassiliense</name>
    <dbReference type="NCBI Taxonomy" id="1841859"/>
    <lineage>
        <taxon>Bacteria</taxon>
        <taxon>Bacillati</taxon>
        <taxon>Actinomycetota</taxon>
        <taxon>Actinomycetes</taxon>
        <taxon>Mycobacteriales</taxon>
        <taxon>Mycobacteriaceae</taxon>
        <taxon>Mycobacterium</taxon>
    </lineage>
</organism>
<evidence type="ECO:0000256" key="1">
    <source>
        <dbReference type="ARBA" id="ARBA00008857"/>
    </source>
</evidence>
<dbReference type="InterPro" id="IPR010998">
    <property type="entry name" value="Integrase_recombinase_N"/>
</dbReference>
<comment type="similarity">
    <text evidence="1">Belongs to the 'phage' integrase family.</text>
</comment>
<feature type="non-terminal residue" evidence="5">
    <location>
        <position position="1"/>
    </location>
</feature>
<dbReference type="Proteomes" id="UP000241595">
    <property type="component" value="Unassembled WGS sequence"/>
</dbReference>